<evidence type="ECO:0000313" key="1">
    <source>
        <dbReference type="EMBL" id="KAH0810095.1"/>
    </source>
</evidence>
<comment type="caution">
    <text evidence="1">The sequence shown here is derived from an EMBL/GenBank/DDBJ whole genome shotgun (WGS) entry which is preliminary data.</text>
</comment>
<accession>A0A8J6L729</accession>
<keyword evidence="2" id="KW-1185">Reference proteome</keyword>
<organism evidence="1 2">
    <name type="scientific">Tenebrio molitor</name>
    <name type="common">Yellow mealworm beetle</name>
    <dbReference type="NCBI Taxonomy" id="7067"/>
    <lineage>
        <taxon>Eukaryota</taxon>
        <taxon>Metazoa</taxon>
        <taxon>Ecdysozoa</taxon>
        <taxon>Arthropoda</taxon>
        <taxon>Hexapoda</taxon>
        <taxon>Insecta</taxon>
        <taxon>Pterygota</taxon>
        <taxon>Neoptera</taxon>
        <taxon>Endopterygota</taxon>
        <taxon>Coleoptera</taxon>
        <taxon>Polyphaga</taxon>
        <taxon>Cucujiformia</taxon>
        <taxon>Tenebrionidae</taxon>
        <taxon>Tenebrio</taxon>
    </lineage>
</organism>
<evidence type="ECO:0000313" key="2">
    <source>
        <dbReference type="Proteomes" id="UP000719412"/>
    </source>
</evidence>
<reference evidence="1" key="1">
    <citation type="journal article" date="2020" name="J Insects Food Feed">
        <title>The yellow mealworm (Tenebrio molitor) genome: a resource for the emerging insects as food and feed industry.</title>
        <authorList>
            <person name="Eriksson T."/>
            <person name="Andere A."/>
            <person name="Kelstrup H."/>
            <person name="Emery V."/>
            <person name="Picard C."/>
        </authorList>
    </citation>
    <scope>NUCLEOTIDE SEQUENCE</scope>
    <source>
        <strain evidence="1">Stoneville</strain>
        <tissue evidence="1">Whole head</tissue>
    </source>
</reference>
<reference evidence="1" key="2">
    <citation type="submission" date="2021-08" db="EMBL/GenBank/DDBJ databases">
        <authorList>
            <person name="Eriksson T."/>
        </authorList>
    </citation>
    <scope>NUCLEOTIDE SEQUENCE</scope>
    <source>
        <strain evidence="1">Stoneville</strain>
        <tissue evidence="1">Whole head</tissue>
    </source>
</reference>
<protein>
    <submittedName>
        <fullName evidence="1">Uncharacterized protein</fullName>
    </submittedName>
</protein>
<dbReference type="Proteomes" id="UP000719412">
    <property type="component" value="Unassembled WGS sequence"/>
</dbReference>
<sequence>MVCVKVIKFLFMNSDYEPTTNITITVRPLQFALELDEIQLNENGQRSSAKELRTKLKFYEGSNVKIKLLTFLCRIWHYLSRHGHGRGNGLALQFWCKLFINLAIDCCCTEGFGGDHVSGIAKDNRVPKSSLLQVGGGRFHAVNIEQDICLVLIVPNSDYLLNKFTERSWRWLKSPDSSPHHLPYTYIFYRVKVLTPCWPLHRSNTGYSDTVRSTIIMLKDEIIPDKWGKLFQDICYMNYAIHYPSGKNLQIGTSRRTYTTPNHNRANSMSDIDEAFPDSEHSQISVLCWCCGPMSSLSRTPNMVSSLLLTLHDPRNL</sequence>
<dbReference type="EMBL" id="JABDTM020027719">
    <property type="protein sequence ID" value="KAH0810095.1"/>
    <property type="molecule type" value="Genomic_DNA"/>
</dbReference>
<proteinExistence type="predicted"/>
<name>A0A8J6L729_TENMO</name>
<gene>
    <name evidence="1" type="ORF">GEV33_012695</name>
</gene>
<dbReference type="AlphaFoldDB" id="A0A8J6L729"/>